<keyword evidence="1" id="KW-0812">Transmembrane</keyword>
<keyword evidence="1" id="KW-1133">Transmembrane helix</keyword>
<feature type="transmembrane region" description="Helical" evidence="1">
    <location>
        <begin position="30"/>
        <end position="54"/>
    </location>
</feature>
<dbReference type="EMBL" id="MU005765">
    <property type="protein sequence ID" value="KAF2713696.1"/>
    <property type="molecule type" value="Genomic_DNA"/>
</dbReference>
<accession>A0A6G1KLC7</accession>
<evidence type="ECO:0000313" key="2">
    <source>
        <dbReference type="EMBL" id="KAF2713696.1"/>
    </source>
</evidence>
<dbReference type="Proteomes" id="UP000799428">
    <property type="component" value="Unassembled WGS sequence"/>
</dbReference>
<keyword evidence="3" id="KW-1185">Reference proteome</keyword>
<proteinExistence type="predicted"/>
<organism evidence="2 3">
    <name type="scientific">Pleomassaria siparia CBS 279.74</name>
    <dbReference type="NCBI Taxonomy" id="1314801"/>
    <lineage>
        <taxon>Eukaryota</taxon>
        <taxon>Fungi</taxon>
        <taxon>Dikarya</taxon>
        <taxon>Ascomycota</taxon>
        <taxon>Pezizomycotina</taxon>
        <taxon>Dothideomycetes</taxon>
        <taxon>Pleosporomycetidae</taxon>
        <taxon>Pleosporales</taxon>
        <taxon>Pleomassariaceae</taxon>
        <taxon>Pleomassaria</taxon>
    </lineage>
</organism>
<reference evidence="2" key="1">
    <citation type="journal article" date="2020" name="Stud. Mycol.">
        <title>101 Dothideomycetes genomes: a test case for predicting lifestyles and emergence of pathogens.</title>
        <authorList>
            <person name="Haridas S."/>
            <person name="Albert R."/>
            <person name="Binder M."/>
            <person name="Bloem J."/>
            <person name="Labutti K."/>
            <person name="Salamov A."/>
            <person name="Andreopoulos B."/>
            <person name="Baker S."/>
            <person name="Barry K."/>
            <person name="Bills G."/>
            <person name="Bluhm B."/>
            <person name="Cannon C."/>
            <person name="Castanera R."/>
            <person name="Culley D."/>
            <person name="Daum C."/>
            <person name="Ezra D."/>
            <person name="Gonzalez J."/>
            <person name="Henrissat B."/>
            <person name="Kuo A."/>
            <person name="Liang C."/>
            <person name="Lipzen A."/>
            <person name="Lutzoni F."/>
            <person name="Magnuson J."/>
            <person name="Mondo S."/>
            <person name="Nolan M."/>
            <person name="Ohm R."/>
            <person name="Pangilinan J."/>
            <person name="Park H.-J."/>
            <person name="Ramirez L."/>
            <person name="Alfaro M."/>
            <person name="Sun H."/>
            <person name="Tritt A."/>
            <person name="Yoshinaga Y."/>
            <person name="Zwiers L.-H."/>
            <person name="Turgeon B."/>
            <person name="Goodwin S."/>
            <person name="Spatafora J."/>
            <person name="Crous P."/>
            <person name="Grigoriev I."/>
        </authorList>
    </citation>
    <scope>NUCLEOTIDE SEQUENCE</scope>
    <source>
        <strain evidence="2">CBS 279.74</strain>
    </source>
</reference>
<keyword evidence="1" id="KW-0472">Membrane</keyword>
<dbReference type="AlphaFoldDB" id="A0A6G1KLC7"/>
<evidence type="ECO:0000256" key="1">
    <source>
        <dbReference type="SAM" id="Phobius"/>
    </source>
</evidence>
<evidence type="ECO:0000313" key="3">
    <source>
        <dbReference type="Proteomes" id="UP000799428"/>
    </source>
</evidence>
<gene>
    <name evidence="2" type="ORF">K504DRAFT_144394</name>
</gene>
<protein>
    <submittedName>
        <fullName evidence="2">Uncharacterized protein</fullName>
    </submittedName>
</protein>
<name>A0A6G1KLC7_9PLEO</name>
<sequence>MYSVCNTALGDNWKEKLAISPSRHLAILPSIVYCMWRALLSSSFVVATTCIYYWPAMMGNRVASPRLGERDTATVTAGQYGEYAKGDGYRSSSRCCISCLQVQYIHTV</sequence>